<comment type="caution">
    <text evidence="1">The sequence shown here is derived from an EMBL/GenBank/DDBJ whole genome shotgun (WGS) entry which is preliminary data.</text>
</comment>
<organism evidence="1 2">
    <name type="scientific">Candidatus Kaiserbacteria bacterium RIFCSPHIGHO2_01_FULL_53_31</name>
    <dbReference type="NCBI Taxonomy" id="1798481"/>
    <lineage>
        <taxon>Bacteria</taxon>
        <taxon>Candidatus Kaiseribacteriota</taxon>
    </lineage>
</organism>
<reference evidence="1 2" key="1">
    <citation type="journal article" date="2016" name="Nat. Commun.">
        <title>Thousands of microbial genomes shed light on interconnected biogeochemical processes in an aquifer system.</title>
        <authorList>
            <person name="Anantharaman K."/>
            <person name="Brown C.T."/>
            <person name="Hug L.A."/>
            <person name="Sharon I."/>
            <person name="Castelle C.J."/>
            <person name="Probst A.J."/>
            <person name="Thomas B.C."/>
            <person name="Singh A."/>
            <person name="Wilkins M.J."/>
            <person name="Karaoz U."/>
            <person name="Brodie E.L."/>
            <person name="Williams K.H."/>
            <person name="Hubbard S.S."/>
            <person name="Banfield J.F."/>
        </authorList>
    </citation>
    <scope>NUCLEOTIDE SEQUENCE [LARGE SCALE GENOMIC DNA]</scope>
</reference>
<proteinExistence type="predicted"/>
<gene>
    <name evidence="1" type="ORF">A2678_03685</name>
</gene>
<dbReference type="AlphaFoldDB" id="A0A1F6CI04"/>
<dbReference type="Proteomes" id="UP000178815">
    <property type="component" value="Unassembled WGS sequence"/>
</dbReference>
<protein>
    <submittedName>
        <fullName evidence="1">Uncharacterized protein</fullName>
    </submittedName>
</protein>
<dbReference type="STRING" id="1798481.A2678_03685"/>
<name>A0A1F6CI04_9BACT</name>
<sequence>MKKVEKGRARFLRKTGMSLNEIVRELGVSKASVSLWVRDIELSNQQKKKLSTHGRSVESIEKRRTNRINGTLQRHRAVIDAAKEKISTLSKQELLLTGAALYWGEGGKTNRGMARIANSDPGVIRFMMTFFKKIFDVPPERFRGHVHTFSHLNANKAEKYWSQVSGIPRQQFYKTYSKPSIASKGKKDSLPYGTFQIYVCDTTIFLTIKGWIERLAELGSPQR</sequence>
<dbReference type="EMBL" id="MFKU01000009">
    <property type="protein sequence ID" value="OGG48758.1"/>
    <property type="molecule type" value="Genomic_DNA"/>
</dbReference>
<evidence type="ECO:0000313" key="1">
    <source>
        <dbReference type="EMBL" id="OGG48758.1"/>
    </source>
</evidence>
<evidence type="ECO:0000313" key="2">
    <source>
        <dbReference type="Proteomes" id="UP000178815"/>
    </source>
</evidence>
<accession>A0A1F6CI04</accession>